<protein>
    <submittedName>
        <fullName evidence="1">Uncharacterized protein</fullName>
    </submittedName>
</protein>
<dbReference type="EMBL" id="BPLQ01012409">
    <property type="protein sequence ID" value="GIY65350.1"/>
    <property type="molecule type" value="Genomic_DNA"/>
</dbReference>
<proteinExistence type="predicted"/>
<dbReference type="AlphaFoldDB" id="A0AAV4V528"/>
<evidence type="ECO:0000313" key="2">
    <source>
        <dbReference type="Proteomes" id="UP001054837"/>
    </source>
</evidence>
<name>A0AAV4V528_9ARAC</name>
<dbReference type="Proteomes" id="UP001054837">
    <property type="component" value="Unassembled WGS sequence"/>
</dbReference>
<organism evidence="1 2">
    <name type="scientific">Caerostris darwini</name>
    <dbReference type="NCBI Taxonomy" id="1538125"/>
    <lineage>
        <taxon>Eukaryota</taxon>
        <taxon>Metazoa</taxon>
        <taxon>Ecdysozoa</taxon>
        <taxon>Arthropoda</taxon>
        <taxon>Chelicerata</taxon>
        <taxon>Arachnida</taxon>
        <taxon>Araneae</taxon>
        <taxon>Araneomorphae</taxon>
        <taxon>Entelegynae</taxon>
        <taxon>Araneoidea</taxon>
        <taxon>Araneidae</taxon>
        <taxon>Caerostris</taxon>
    </lineage>
</organism>
<accession>A0AAV4V528</accession>
<keyword evidence="2" id="KW-1185">Reference proteome</keyword>
<sequence>MGRMVGGKKKFSSFFWSARSPNWADYTSEPFANRCQEEVQLEGHVWTVWRRCQPRHKSAPHLTPTDACHLKLTHANKCCPCRASKRMECLTFPIARSSIDISVASAFARSFVPISPIKFLADHFDCNGWGFGYRFPMLGDQASLIRSP</sequence>
<reference evidence="1 2" key="1">
    <citation type="submission" date="2021-06" db="EMBL/GenBank/DDBJ databases">
        <title>Caerostris darwini draft genome.</title>
        <authorList>
            <person name="Kono N."/>
            <person name="Arakawa K."/>
        </authorList>
    </citation>
    <scope>NUCLEOTIDE SEQUENCE [LARGE SCALE GENOMIC DNA]</scope>
</reference>
<evidence type="ECO:0000313" key="1">
    <source>
        <dbReference type="EMBL" id="GIY65350.1"/>
    </source>
</evidence>
<gene>
    <name evidence="1" type="ORF">CDAR_105181</name>
</gene>
<comment type="caution">
    <text evidence="1">The sequence shown here is derived from an EMBL/GenBank/DDBJ whole genome shotgun (WGS) entry which is preliminary data.</text>
</comment>